<dbReference type="InterPro" id="IPR013785">
    <property type="entry name" value="Aldolase_TIM"/>
</dbReference>
<dbReference type="EC" id="4.2.1.20" evidence="9"/>
<comment type="pathway">
    <text evidence="2 9">Amino-acid biosynthesis; L-tryptophan biosynthesis; L-tryptophan from chorismate: step 5/5.</text>
</comment>
<dbReference type="UniPathway" id="UPA00035">
    <property type="reaction ID" value="UER00044"/>
</dbReference>
<keyword evidence="12" id="KW-1185">Reference proteome</keyword>
<feature type="active site" description="Proton acceptor" evidence="9">
    <location>
        <position position="60"/>
    </location>
</feature>
<evidence type="ECO:0000256" key="6">
    <source>
        <dbReference type="ARBA" id="ARBA00023141"/>
    </source>
</evidence>
<organism evidence="11 12">
    <name type="scientific">Pikeienuella piscinae</name>
    <dbReference type="NCBI Taxonomy" id="2748098"/>
    <lineage>
        <taxon>Bacteria</taxon>
        <taxon>Pseudomonadati</taxon>
        <taxon>Pseudomonadota</taxon>
        <taxon>Alphaproteobacteria</taxon>
        <taxon>Rhodobacterales</taxon>
        <taxon>Paracoccaceae</taxon>
        <taxon>Pikeienuella</taxon>
    </lineage>
</organism>
<dbReference type="GO" id="GO:0004834">
    <property type="term" value="F:tryptophan synthase activity"/>
    <property type="evidence" value="ECO:0007669"/>
    <property type="project" value="UniProtKB-UniRule"/>
</dbReference>
<gene>
    <name evidence="9" type="primary">trpA</name>
    <name evidence="11" type="ORF">G5B40_10150</name>
</gene>
<evidence type="ECO:0000256" key="8">
    <source>
        <dbReference type="ARBA" id="ARBA00049047"/>
    </source>
</evidence>
<dbReference type="InterPro" id="IPR002028">
    <property type="entry name" value="Trp_synthase_suA"/>
</dbReference>
<keyword evidence="7 9" id="KW-0456">Lyase</keyword>
<reference evidence="11 12" key="1">
    <citation type="submission" date="2020-02" db="EMBL/GenBank/DDBJ databases">
        <title>complete genome sequence of Rhodobacteraceae bacterium.</title>
        <authorList>
            <person name="Park J."/>
            <person name="Kim Y.-S."/>
            <person name="Kim K.-H."/>
        </authorList>
    </citation>
    <scope>NUCLEOTIDE SEQUENCE [LARGE SCALE GENOMIC DNA]</scope>
    <source>
        <strain evidence="11 12">RR4-56</strain>
    </source>
</reference>
<evidence type="ECO:0000256" key="7">
    <source>
        <dbReference type="ARBA" id="ARBA00023239"/>
    </source>
</evidence>
<dbReference type="Proteomes" id="UP000503336">
    <property type="component" value="Chromosome"/>
</dbReference>
<dbReference type="PROSITE" id="PS00167">
    <property type="entry name" value="TRP_SYNTHASE_ALPHA"/>
    <property type="match status" value="1"/>
</dbReference>
<evidence type="ECO:0000313" key="11">
    <source>
        <dbReference type="EMBL" id="QIE55781.1"/>
    </source>
</evidence>
<evidence type="ECO:0000256" key="1">
    <source>
        <dbReference type="ARBA" id="ARBA00003365"/>
    </source>
</evidence>
<feature type="active site" description="Proton acceptor" evidence="9">
    <location>
        <position position="49"/>
    </location>
</feature>
<dbReference type="KEGG" id="hdh:G5B40_10150"/>
<evidence type="ECO:0000256" key="4">
    <source>
        <dbReference type="ARBA" id="ARBA00022605"/>
    </source>
</evidence>
<dbReference type="InterPro" id="IPR018204">
    <property type="entry name" value="Trp_synthase_alpha_AS"/>
</dbReference>
<accession>A0A7L5BWG5</accession>
<evidence type="ECO:0000256" key="9">
    <source>
        <dbReference type="HAMAP-Rule" id="MF_00131"/>
    </source>
</evidence>
<dbReference type="HAMAP" id="MF_00131">
    <property type="entry name" value="Trp_synth_alpha"/>
    <property type="match status" value="1"/>
</dbReference>
<dbReference type="Pfam" id="PF00290">
    <property type="entry name" value="Trp_syntA"/>
    <property type="match status" value="1"/>
</dbReference>
<dbReference type="SUPFAM" id="SSF51366">
    <property type="entry name" value="Ribulose-phoshate binding barrel"/>
    <property type="match status" value="1"/>
</dbReference>
<dbReference type="PANTHER" id="PTHR43406:SF1">
    <property type="entry name" value="TRYPTOPHAN SYNTHASE ALPHA CHAIN, CHLOROPLASTIC"/>
    <property type="match status" value="1"/>
</dbReference>
<keyword evidence="4 9" id="KW-0028">Amino-acid biosynthesis</keyword>
<protein>
    <recommendedName>
        <fullName evidence="9">Tryptophan synthase alpha chain</fullName>
        <ecNumber evidence="9">4.2.1.20</ecNumber>
    </recommendedName>
</protein>
<dbReference type="NCBIfam" id="TIGR00262">
    <property type="entry name" value="trpA"/>
    <property type="match status" value="1"/>
</dbReference>
<dbReference type="InterPro" id="IPR011060">
    <property type="entry name" value="RibuloseP-bd_barrel"/>
</dbReference>
<evidence type="ECO:0000256" key="10">
    <source>
        <dbReference type="RuleBase" id="RU003662"/>
    </source>
</evidence>
<evidence type="ECO:0000256" key="5">
    <source>
        <dbReference type="ARBA" id="ARBA00022822"/>
    </source>
</evidence>
<dbReference type="CDD" id="cd04724">
    <property type="entry name" value="Tryptophan_synthase_alpha"/>
    <property type="match status" value="1"/>
</dbReference>
<dbReference type="GO" id="GO:0005829">
    <property type="term" value="C:cytosol"/>
    <property type="evidence" value="ECO:0007669"/>
    <property type="project" value="TreeGrafter"/>
</dbReference>
<evidence type="ECO:0000256" key="2">
    <source>
        <dbReference type="ARBA" id="ARBA00004733"/>
    </source>
</evidence>
<proteinExistence type="inferred from homology"/>
<dbReference type="Gene3D" id="3.20.20.70">
    <property type="entry name" value="Aldolase class I"/>
    <property type="match status" value="1"/>
</dbReference>
<sequence>MSRLTNRFAALKAADRPAFVSYTMAGDPSPEASLEIMRGLPQAGVDVIELGLPFTDPMADGPAIQLAAGRALDAGQTLKGVLAMVASFRETDQETPIVLMGYYNPIYSHGVDAFLRDAVAAGVDGLIVVDLPPEEDDELCLPATEAGLHFIRLATPTTDDARLPAVARNTSGFVYYVSITGITGAAEADASAVAPEVARVRAATGLPVCVGFGIRTPERAAEIGRIADGVVVGTAIVERIAKGESPESVLSFVGALAAAAHGA</sequence>
<dbReference type="PANTHER" id="PTHR43406">
    <property type="entry name" value="TRYPTOPHAN SYNTHASE, ALPHA CHAIN"/>
    <property type="match status" value="1"/>
</dbReference>
<dbReference type="RefSeq" id="WP_165098146.1">
    <property type="nucleotide sequence ID" value="NZ_CP049056.1"/>
</dbReference>
<comment type="catalytic activity">
    <reaction evidence="8 9">
        <text>(1S,2R)-1-C-(indol-3-yl)glycerol 3-phosphate + L-serine = D-glyceraldehyde 3-phosphate + L-tryptophan + H2O</text>
        <dbReference type="Rhea" id="RHEA:10532"/>
        <dbReference type="ChEBI" id="CHEBI:15377"/>
        <dbReference type="ChEBI" id="CHEBI:33384"/>
        <dbReference type="ChEBI" id="CHEBI:57912"/>
        <dbReference type="ChEBI" id="CHEBI:58866"/>
        <dbReference type="ChEBI" id="CHEBI:59776"/>
        <dbReference type="EC" id="4.2.1.20"/>
    </reaction>
</comment>
<comment type="similarity">
    <text evidence="9 10">Belongs to the TrpA family.</text>
</comment>
<dbReference type="FunFam" id="3.20.20.70:FF:000037">
    <property type="entry name" value="Tryptophan synthase alpha chain"/>
    <property type="match status" value="1"/>
</dbReference>
<dbReference type="EMBL" id="CP049056">
    <property type="protein sequence ID" value="QIE55781.1"/>
    <property type="molecule type" value="Genomic_DNA"/>
</dbReference>
<keyword evidence="5 9" id="KW-0822">Tryptophan biosynthesis</keyword>
<evidence type="ECO:0000313" key="12">
    <source>
        <dbReference type="Proteomes" id="UP000503336"/>
    </source>
</evidence>
<comment type="subunit">
    <text evidence="3 9">Tetramer of two alpha and two beta chains.</text>
</comment>
<evidence type="ECO:0000256" key="3">
    <source>
        <dbReference type="ARBA" id="ARBA00011270"/>
    </source>
</evidence>
<name>A0A7L5BWG5_9RHOB</name>
<comment type="function">
    <text evidence="1 9">The alpha subunit is responsible for the aldol cleavage of indoleglycerol phosphate to indole and glyceraldehyde 3-phosphate.</text>
</comment>
<dbReference type="AlphaFoldDB" id="A0A7L5BWG5"/>
<keyword evidence="6 9" id="KW-0057">Aromatic amino acid biosynthesis</keyword>